<keyword evidence="1" id="KW-0812">Transmembrane</keyword>
<name>A0A383C826_9ZZZZ</name>
<accession>A0A383C826</accession>
<proteinExistence type="predicted"/>
<evidence type="ECO:0000313" key="2">
    <source>
        <dbReference type="EMBL" id="SVE28557.1"/>
    </source>
</evidence>
<feature type="transmembrane region" description="Helical" evidence="1">
    <location>
        <begin position="44"/>
        <end position="63"/>
    </location>
</feature>
<sequence length="74" mass="8506">MKNESIAVPPLSSIWWIGILGAALAITIIITLAKKVDQTWEQRLRIILGILMLARMVWHDWMFQGLDLWFVSDA</sequence>
<evidence type="ECO:0000256" key="1">
    <source>
        <dbReference type="SAM" id="Phobius"/>
    </source>
</evidence>
<feature type="non-terminal residue" evidence="2">
    <location>
        <position position="74"/>
    </location>
</feature>
<organism evidence="2">
    <name type="scientific">marine metagenome</name>
    <dbReference type="NCBI Taxonomy" id="408172"/>
    <lineage>
        <taxon>unclassified sequences</taxon>
        <taxon>metagenomes</taxon>
        <taxon>ecological metagenomes</taxon>
    </lineage>
</organism>
<reference evidence="2" key="1">
    <citation type="submission" date="2018-05" db="EMBL/GenBank/DDBJ databases">
        <authorList>
            <person name="Lanie J.A."/>
            <person name="Ng W.-L."/>
            <person name="Kazmierczak K.M."/>
            <person name="Andrzejewski T.M."/>
            <person name="Davidsen T.M."/>
            <person name="Wayne K.J."/>
            <person name="Tettelin H."/>
            <person name="Glass J.I."/>
            <person name="Rusch D."/>
            <person name="Podicherti R."/>
            <person name="Tsui H.-C.T."/>
            <person name="Winkler M.E."/>
        </authorList>
    </citation>
    <scope>NUCLEOTIDE SEQUENCE</scope>
</reference>
<dbReference type="AlphaFoldDB" id="A0A383C826"/>
<keyword evidence="1" id="KW-1133">Transmembrane helix</keyword>
<gene>
    <name evidence="2" type="ORF">METZ01_LOCUS481411</name>
</gene>
<keyword evidence="1" id="KW-0472">Membrane</keyword>
<dbReference type="EMBL" id="UINC01206772">
    <property type="protein sequence ID" value="SVE28557.1"/>
    <property type="molecule type" value="Genomic_DNA"/>
</dbReference>
<feature type="transmembrane region" description="Helical" evidence="1">
    <location>
        <begin position="13"/>
        <end position="32"/>
    </location>
</feature>
<protein>
    <submittedName>
        <fullName evidence="2">Uncharacterized protein</fullName>
    </submittedName>
</protein>